<proteinExistence type="predicted"/>
<gene>
    <name evidence="2" type="ORF">FOMPIDRAFT_1049968</name>
</gene>
<accession>S8E641</accession>
<dbReference type="OrthoDB" id="2803716at2759"/>
<dbReference type="Proteomes" id="UP000015241">
    <property type="component" value="Unassembled WGS sequence"/>
</dbReference>
<evidence type="ECO:0000256" key="1">
    <source>
        <dbReference type="SAM" id="MobiDB-lite"/>
    </source>
</evidence>
<evidence type="ECO:0000313" key="2">
    <source>
        <dbReference type="EMBL" id="EPT00138.1"/>
    </source>
</evidence>
<dbReference type="AlphaFoldDB" id="S8E641"/>
<dbReference type="HOGENOM" id="CLU_1396357_0_0_1"/>
<dbReference type="STRING" id="743788.S8E641"/>
<organism evidence="2 3">
    <name type="scientific">Fomitopsis schrenkii</name>
    <name type="common">Brown rot fungus</name>
    <dbReference type="NCBI Taxonomy" id="2126942"/>
    <lineage>
        <taxon>Eukaryota</taxon>
        <taxon>Fungi</taxon>
        <taxon>Dikarya</taxon>
        <taxon>Basidiomycota</taxon>
        <taxon>Agaricomycotina</taxon>
        <taxon>Agaricomycetes</taxon>
        <taxon>Polyporales</taxon>
        <taxon>Fomitopsis</taxon>
    </lineage>
</organism>
<sequence>MVEPKKPVTFKAKAFDHPAYPLERDDDVLGPESYILRYRHLKHPAVACTSKNQNPGNVDDSKFDPEKPVPSTTLATNDKISEGSLAVKPLHFEHAIRSRSEKVRWYFSHGVALDEVPVPPTVAQLGDLYIHRFGTELQVWMCAAPPAWEPIKQGHPHPTVKGYVLRILDNAEPRWVTEDTWRTYVGRWKKEALTV</sequence>
<protein>
    <submittedName>
        <fullName evidence="2">Uncharacterized protein</fullName>
    </submittedName>
</protein>
<feature type="region of interest" description="Disordered" evidence="1">
    <location>
        <begin position="49"/>
        <end position="76"/>
    </location>
</feature>
<evidence type="ECO:0000313" key="3">
    <source>
        <dbReference type="Proteomes" id="UP000015241"/>
    </source>
</evidence>
<dbReference type="eggNOG" id="ENOG502R21M">
    <property type="taxonomic scope" value="Eukaryota"/>
</dbReference>
<keyword evidence="3" id="KW-1185">Reference proteome</keyword>
<dbReference type="EMBL" id="KE504151">
    <property type="protein sequence ID" value="EPT00138.1"/>
    <property type="molecule type" value="Genomic_DNA"/>
</dbReference>
<name>S8E641_FOMSC</name>
<dbReference type="InParanoid" id="S8E641"/>
<reference evidence="2 3" key="1">
    <citation type="journal article" date="2012" name="Science">
        <title>The Paleozoic origin of enzymatic lignin decomposition reconstructed from 31 fungal genomes.</title>
        <authorList>
            <person name="Floudas D."/>
            <person name="Binder M."/>
            <person name="Riley R."/>
            <person name="Barry K."/>
            <person name="Blanchette R.A."/>
            <person name="Henrissat B."/>
            <person name="Martinez A.T."/>
            <person name="Otillar R."/>
            <person name="Spatafora J.W."/>
            <person name="Yadav J.S."/>
            <person name="Aerts A."/>
            <person name="Benoit I."/>
            <person name="Boyd A."/>
            <person name="Carlson A."/>
            <person name="Copeland A."/>
            <person name="Coutinho P.M."/>
            <person name="de Vries R.P."/>
            <person name="Ferreira P."/>
            <person name="Findley K."/>
            <person name="Foster B."/>
            <person name="Gaskell J."/>
            <person name="Glotzer D."/>
            <person name="Gorecki P."/>
            <person name="Heitman J."/>
            <person name="Hesse C."/>
            <person name="Hori C."/>
            <person name="Igarashi K."/>
            <person name="Jurgens J.A."/>
            <person name="Kallen N."/>
            <person name="Kersten P."/>
            <person name="Kohler A."/>
            <person name="Kuees U."/>
            <person name="Kumar T.K.A."/>
            <person name="Kuo A."/>
            <person name="LaButti K."/>
            <person name="Larrondo L.F."/>
            <person name="Lindquist E."/>
            <person name="Ling A."/>
            <person name="Lombard V."/>
            <person name="Lucas S."/>
            <person name="Lundell T."/>
            <person name="Martin R."/>
            <person name="McLaughlin D.J."/>
            <person name="Morgenstern I."/>
            <person name="Morin E."/>
            <person name="Murat C."/>
            <person name="Nagy L.G."/>
            <person name="Nolan M."/>
            <person name="Ohm R.A."/>
            <person name="Patyshakuliyeva A."/>
            <person name="Rokas A."/>
            <person name="Ruiz-Duenas F.J."/>
            <person name="Sabat G."/>
            <person name="Salamov A."/>
            <person name="Samejima M."/>
            <person name="Schmutz J."/>
            <person name="Slot J.C."/>
            <person name="St John F."/>
            <person name="Stenlid J."/>
            <person name="Sun H."/>
            <person name="Sun S."/>
            <person name="Syed K."/>
            <person name="Tsang A."/>
            <person name="Wiebenga A."/>
            <person name="Young D."/>
            <person name="Pisabarro A."/>
            <person name="Eastwood D.C."/>
            <person name="Martin F."/>
            <person name="Cullen D."/>
            <person name="Grigoriev I.V."/>
            <person name="Hibbett D.S."/>
        </authorList>
    </citation>
    <scope>NUCLEOTIDE SEQUENCE</scope>
    <source>
        <strain evidence="3">FP-58527</strain>
    </source>
</reference>